<gene>
    <name evidence="4" type="primary">LOC107225323</name>
</gene>
<evidence type="ECO:0000256" key="1">
    <source>
        <dbReference type="SAM" id="Phobius"/>
    </source>
</evidence>
<feature type="signal peptide" evidence="2">
    <location>
        <begin position="1"/>
        <end position="21"/>
    </location>
</feature>
<feature type="transmembrane region" description="Helical" evidence="1">
    <location>
        <begin position="284"/>
        <end position="303"/>
    </location>
</feature>
<proteinExistence type="predicted"/>
<dbReference type="GeneID" id="107225323"/>
<sequence>MALRRLFFLAWLAIFAVKTIQECFDDGVEFCVNSEDILATDLLPDSFLFADQKPQHVQNYTGSRRAYNNGTISEAFNAMGFHRKKMNEYLCHGFLAEKILTAFGGSRVKRRLDISSENSYVDYVDDNNVSIHEKMLSDEGSSKYKDWLTKTTTLDDIYRHYSPRPRDPKIKKKQFADRQYDNEEEDEYDGAVTGFAMPAPISTGKIGSFDPSGPDEYSSAATHHFHHSDYIDHHFDPYPQVHEEHIYVPNHHESYHHHDHHRPSYHHHGKGKGHDLSLKDFFEIALTALAFLAFGLFIIQLMVNVTNSATATAATFLQADIDGTRFKRESSPPVSPPLLYAGNVELNELSHRVLRSIEAVLIAEEDGGNCLRRALCEDNRYSRETTGGRRIWSPVWSLGMSWVSGRMTRKTPWSAMLSSVKAAVLGLGGADCAIIFSDCHLEQEVAKMRRRRRRRK</sequence>
<reference evidence="4" key="1">
    <citation type="submission" date="2025-08" db="UniProtKB">
        <authorList>
            <consortium name="RefSeq"/>
        </authorList>
    </citation>
    <scope>IDENTIFICATION</scope>
    <source>
        <tissue evidence="4">Thorax and Abdomen</tissue>
    </source>
</reference>
<name>A0ABM3FXL6_NEOLC</name>
<organism evidence="3 4">
    <name type="scientific">Neodiprion lecontei</name>
    <name type="common">Redheaded pine sawfly</name>
    <dbReference type="NCBI Taxonomy" id="441921"/>
    <lineage>
        <taxon>Eukaryota</taxon>
        <taxon>Metazoa</taxon>
        <taxon>Ecdysozoa</taxon>
        <taxon>Arthropoda</taxon>
        <taxon>Hexapoda</taxon>
        <taxon>Insecta</taxon>
        <taxon>Pterygota</taxon>
        <taxon>Neoptera</taxon>
        <taxon>Endopterygota</taxon>
        <taxon>Hymenoptera</taxon>
        <taxon>Tenthredinoidea</taxon>
        <taxon>Diprionidae</taxon>
        <taxon>Diprioninae</taxon>
        <taxon>Neodiprion</taxon>
    </lineage>
</organism>
<dbReference type="RefSeq" id="XP_046592754.1">
    <property type="nucleotide sequence ID" value="XM_046736798.1"/>
</dbReference>
<evidence type="ECO:0000256" key="2">
    <source>
        <dbReference type="SAM" id="SignalP"/>
    </source>
</evidence>
<keyword evidence="1" id="KW-1133">Transmembrane helix</keyword>
<evidence type="ECO:0000313" key="4">
    <source>
        <dbReference type="RefSeq" id="XP_046592754.1"/>
    </source>
</evidence>
<accession>A0ABM3FXL6</accession>
<protein>
    <submittedName>
        <fullName evidence="4">Uncharacterized protein LOC107225323</fullName>
    </submittedName>
</protein>
<feature type="chain" id="PRO_5045428903" evidence="2">
    <location>
        <begin position="22"/>
        <end position="456"/>
    </location>
</feature>
<keyword evidence="3" id="KW-1185">Reference proteome</keyword>
<keyword evidence="1" id="KW-0812">Transmembrane</keyword>
<dbReference type="Proteomes" id="UP000829291">
    <property type="component" value="Chromosome 4"/>
</dbReference>
<keyword evidence="2" id="KW-0732">Signal</keyword>
<keyword evidence="1" id="KW-0472">Membrane</keyword>
<evidence type="ECO:0000313" key="3">
    <source>
        <dbReference type="Proteomes" id="UP000829291"/>
    </source>
</evidence>